<dbReference type="Pfam" id="PF01984">
    <property type="entry name" value="dsDNA_bind"/>
    <property type="match status" value="1"/>
</dbReference>
<evidence type="ECO:0000313" key="5">
    <source>
        <dbReference type="Proteomes" id="UP001342314"/>
    </source>
</evidence>
<feature type="compositionally biased region" description="Gly residues" evidence="2">
    <location>
        <begin position="33"/>
        <end position="43"/>
    </location>
</feature>
<feature type="compositionally biased region" description="Low complexity" evidence="2">
    <location>
        <begin position="927"/>
        <end position="961"/>
    </location>
</feature>
<keyword evidence="5" id="KW-1185">Reference proteome</keyword>
<feature type="compositionally biased region" description="Low complexity" evidence="2">
    <location>
        <begin position="264"/>
        <end position="273"/>
    </location>
</feature>
<feature type="region of interest" description="Disordered" evidence="2">
    <location>
        <begin position="591"/>
        <end position="617"/>
    </location>
</feature>
<accession>A0AAV5GBX4</accession>
<feature type="domain" description="PX" evidence="3">
    <location>
        <begin position="353"/>
        <end position="448"/>
    </location>
</feature>
<feature type="compositionally biased region" description="Low complexity" evidence="2">
    <location>
        <begin position="719"/>
        <end position="728"/>
    </location>
</feature>
<dbReference type="EMBL" id="BQKY01000001">
    <property type="protein sequence ID" value="GJN87265.1"/>
    <property type="molecule type" value="Genomic_DNA"/>
</dbReference>
<feature type="compositionally biased region" description="Polar residues" evidence="2">
    <location>
        <begin position="238"/>
        <end position="247"/>
    </location>
</feature>
<dbReference type="FunFam" id="1.10.8.140:FF:000006">
    <property type="entry name" value="programmed cell death protein 5-like"/>
    <property type="match status" value="1"/>
</dbReference>
<name>A0AAV5GBX4_9BASI</name>
<feature type="compositionally biased region" description="Low complexity" evidence="2">
    <location>
        <begin position="16"/>
        <end position="32"/>
    </location>
</feature>
<dbReference type="Pfam" id="PF00787">
    <property type="entry name" value="PX"/>
    <property type="match status" value="1"/>
</dbReference>
<dbReference type="PANTHER" id="PTHR10840">
    <property type="entry name" value="PROGRAMMED CELL DEATH PROTEIN 5"/>
    <property type="match status" value="1"/>
</dbReference>
<organism evidence="4 5">
    <name type="scientific">Rhodotorula paludigena</name>
    <dbReference type="NCBI Taxonomy" id="86838"/>
    <lineage>
        <taxon>Eukaryota</taxon>
        <taxon>Fungi</taxon>
        <taxon>Dikarya</taxon>
        <taxon>Basidiomycota</taxon>
        <taxon>Pucciniomycotina</taxon>
        <taxon>Microbotryomycetes</taxon>
        <taxon>Sporidiobolales</taxon>
        <taxon>Sporidiobolaceae</taxon>
        <taxon>Rhodotorula</taxon>
    </lineage>
</organism>
<feature type="compositionally biased region" description="Low complexity" evidence="2">
    <location>
        <begin position="219"/>
        <end position="232"/>
    </location>
</feature>
<dbReference type="InterPro" id="IPR002836">
    <property type="entry name" value="PDCD5-like"/>
</dbReference>
<proteinExistence type="inferred from homology"/>
<gene>
    <name evidence="4" type="ORF">Rhopal_000213-T1</name>
</gene>
<dbReference type="Gene3D" id="1.10.8.140">
    <property type="entry name" value="PDCD5-like"/>
    <property type="match status" value="1"/>
</dbReference>
<feature type="region of interest" description="Disordered" evidence="2">
    <location>
        <begin position="663"/>
        <end position="853"/>
    </location>
</feature>
<dbReference type="GO" id="GO:0035091">
    <property type="term" value="F:phosphatidylinositol binding"/>
    <property type="evidence" value="ECO:0007669"/>
    <property type="project" value="InterPro"/>
</dbReference>
<dbReference type="SUPFAM" id="SSF64268">
    <property type="entry name" value="PX domain"/>
    <property type="match status" value="1"/>
</dbReference>
<dbReference type="GO" id="GO:0005829">
    <property type="term" value="C:cytosol"/>
    <property type="evidence" value="ECO:0007669"/>
    <property type="project" value="TreeGrafter"/>
</dbReference>
<dbReference type="GO" id="GO:0005634">
    <property type="term" value="C:nucleus"/>
    <property type="evidence" value="ECO:0007669"/>
    <property type="project" value="TreeGrafter"/>
</dbReference>
<feature type="region of interest" description="Disordered" evidence="2">
    <location>
        <begin position="1"/>
        <end position="66"/>
    </location>
</feature>
<comment type="caution">
    <text evidence="4">The sequence shown here is derived from an EMBL/GenBank/DDBJ whole genome shotgun (WGS) entry which is preliminary data.</text>
</comment>
<dbReference type="InterPro" id="IPR036883">
    <property type="entry name" value="PDCD5-like_sf"/>
</dbReference>
<comment type="similarity">
    <text evidence="1">Belongs to the PDCD5 family.</text>
</comment>
<evidence type="ECO:0000313" key="4">
    <source>
        <dbReference type="EMBL" id="GJN87265.1"/>
    </source>
</evidence>
<dbReference type="InterPro" id="IPR036871">
    <property type="entry name" value="PX_dom_sf"/>
</dbReference>
<feature type="compositionally biased region" description="Polar residues" evidence="2">
    <location>
        <begin position="763"/>
        <end position="785"/>
    </location>
</feature>
<dbReference type="Gene3D" id="3.30.1520.10">
    <property type="entry name" value="Phox-like domain"/>
    <property type="match status" value="1"/>
</dbReference>
<protein>
    <recommendedName>
        <fullName evidence="3">PX domain-containing protein</fullName>
    </recommendedName>
</protein>
<feature type="compositionally biased region" description="Basic and acidic residues" evidence="2">
    <location>
        <begin position="1"/>
        <end position="14"/>
    </location>
</feature>
<dbReference type="SUPFAM" id="SSF46950">
    <property type="entry name" value="Double-stranded DNA-binding domain"/>
    <property type="match status" value="1"/>
</dbReference>
<dbReference type="GO" id="GO:0003677">
    <property type="term" value="F:DNA binding"/>
    <property type="evidence" value="ECO:0007669"/>
    <property type="project" value="InterPro"/>
</dbReference>
<evidence type="ECO:0000259" key="3">
    <source>
        <dbReference type="Pfam" id="PF00787"/>
    </source>
</evidence>
<dbReference type="Proteomes" id="UP001342314">
    <property type="component" value="Unassembled WGS sequence"/>
</dbReference>
<dbReference type="InterPro" id="IPR001683">
    <property type="entry name" value="PX_dom"/>
</dbReference>
<feature type="compositionally biased region" description="Polar residues" evidence="2">
    <location>
        <begin position="591"/>
        <end position="603"/>
    </location>
</feature>
<evidence type="ECO:0000256" key="1">
    <source>
        <dbReference type="ARBA" id="ARBA00010490"/>
    </source>
</evidence>
<feature type="compositionally biased region" description="Pro residues" evidence="2">
    <location>
        <begin position="254"/>
        <end position="263"/>
    </location>
</feature>
<feature type="region of interest" description="Disordered" evidence="2">
    <location>
        <begin position="212"/>
        <end position="273"/>
    </location>
</feature>
<feature type="compositionally biased region" description="Polar residues" evidence="2">
    <location>
        <begin position="902"/>
        <end position="911"/>
    </location>
</feature>
<feature type="compositionally biased region" description="Low complexity" evidence="2">
    <location>
        <begin position="794"/>
        <end position="827"/>
    </location>
</feature>
<dbReference type="AlphaFoldDB" id="A0AAV5GBX4"/>
<evidence type="ECO:0000256" key="2">
    <source>
        <dbReference type="SAM" id="MobiDB-lite"/>
    </source>
</evidence>
<sequence>MDADLEAIRAKRMAELQGSSGSPAPGGSPSLGAPGGAPGGGDGADAAQQAAQEDERRRTVMSQILSSEARERLSRIALVKPDRARAIEQLLMRMAQSGQLRGRVSEDQLIDVLDQVEAMEKGQGGATGAKSASKITFTRKAAYDSDDDCLKKDHERIKRAQDGATTGPALLPPFLPSPTFGTSFQSAQLFGAADPQPALVPPIARLESFGETDYSQNQRTPRPAAAAPSPSTFFGRLRSNSLASTSHGPRRSATPPPPLPSDPSTPSSLAASSATDYLNSASSSSTAPSSVMSIGDSLLIKTISIPHHSGSGKHCLFACRVVPVASPVSSPLEGTVRGHSRRESLGKMALAGHGEPHTVWRSWQDFVDFASSLAAAFPDDRPMAPSASATFPTSLHAVPRLASSKKLATLFARSPVAHRQNELSDFCEHLFRMSSEVKDSLLVRDFFRMRPEDVLGVNSGAMGRTASSEGVALASDGSDVPDWLSAGDPANDLFANDATIKAPRPRPARPILAIKTSSPDLRASSRDLRIAREQLGSPSPLSGLAASSATDGGLLRPLLASSASSFSHPVDRPDSKISLTTASSWRTVTPIPNSSGSITPGSFTSGGLGKTLRKKASGGLRHIRSLGDLRGAKKAAAPEEPVPALSPAVFAAAVSSVAMDRAATSPMPSRSRAPLTAPPLASTQSARRPSAPALGSPLGRLPQAPSSAPLQGRHRRTGSSASKSSISSFEDLWGTPFPTAFRQTPSGRVEGVRDLNMAPRRPSLSQSGMRTMSFGPSASTAQRTSLYRPGHMTSSASISSLDSARSGGSSGSARSMAMSQSRSSGGSEMCPTPPTPHMEWAASSQGSSQHQHDKPYERIVAGKYYIENGVLHENNTVPPPPFFPVPPLMQYAYSHDGLPHTPRTSASSNRVISHGRKSSTEQPLGASTHSRTGSTVSSRRGRSSLGPILASPAPSSNASSPRTIGGGSASWTFKLLHADENVVLRVAKPVDGETPASLELERLRTEVQIKFRASGVTLPGASDGMGEWGLAWTTRTSGAAPTTTKLIVTQEDLDACLREHGELARPGKVVLKIIC</sequence>
<feature type="region of interest" description="Disordered" evidence="2">
    <location>
        <begin position="894"/>
        <end position="963"/>
    </location>
</feature>
<reference evidence="4 5" key="1">
    <citation type="submission" date="2021-12" db="EMBL/GenBank/DDBJ databases">
        <title>High titer production of polyol ester of fatty acids by Rhodotorula paludigena BS15 towards product separation-free biomass refinery.</title>
        <authorList>
            <person name="Mano J."/>
            <person name="Ono H."/>
            <person name="Tanaka T."/>
            <person name="Naito K."/>
            <person name="Sushida H."/>
            <person name="Ike M."/>
            <person name="Tokuyasu K."/>
            <person name="Kitaoka M."/>
        </authorList>
    </citation>
    <scope>NUCLEOTIDE SEQUENCE [LARGE SCALE GENOMIC DNA]</scope>
    <source>
        <strain evidence="4 5">BS15</strain>
    </source>
</reference>
<dbReference type="PANTHER" id="PTHR10840:SF0">
    <property type="entry name" value="PROGRAMMED CELL DEATH PROTEIN 5"/>
    <property type="match status" value="1"/>
</dbReference>